<dbReference type="PROSITE" id="PS00675">
    <property type="entry name" value="SIGMA54_INTERACT_1"/>
    <property type="match status" value="1"/>
</dbReference>
<gene>
    <name evidence="12" type="ORF">SAMN06265219_11952</name>
</gene>
<dbReference type="SUPFAM" id="SSF46689">
    <property type="entry name" value="Homeodomain-like"/>
    <property type="match status" value="1"/>
</dbReference>
<dbReference type="FunFam" id="3.40.50.300:FF:000006">
    <property type="entry name" value="DNA-binding transcriptional regulator NtrC"/>
    <property type="match status" value="1"/>
</dbReference>
<dbReference type="InterPro" id="IPR001789">
    <property type="entry name" value="Sig_transdc_resp-reg_receiver"/>
</dbReference>
<evidence type="ECO:0000313" key="12">
    <source>
        <dbReference type="EMBL" id="SMO95859.1"/>
    </source>
</evidence>
<dbReference type="InterPro" id="IPR009057">
    <property type="entry name" value="Homeodomain-like_sf"/>
</dbReference>
<accession>A0A521FIE2</accession>
<dbReference type="InterPro" id="IPR027417">
    <property type="entry name" value="P-loop_NTPase"/>
</dbReference>
<keyword evidence="3" id="KW-0067">ATP-binding</keyword>
<feature type="compositionally biased region" description="Basic and acidic residues" evidence="9">
    <location>
        <begin position="129"/>
        <end position="150"/>
    </location>
</feature>
<dbReference type="Gene3D" id="1.10.8.60">
    <property type="match status" value="1"/>
</dbReference>
<evidence type="ECO:0000259" key="10">
    <source>
        <dbReference type="PROSITE" id="PS50045"/>
    </source>
</evidence>
<dbReference type="FunFam" id="3.40.50.2300:FF:000018">
    <property type="entry name" value="DNA-binding transcriptional regulator NtrC"/>
    <property type="match status" value="1"/>
</dbReference>
<dbReference type="InterPro" id="IPR025943">
    <property type="entry name" value="Sigma_54_int_dom_ATP-bd_2"/>
</dbReference>
<evidence type="ECO:0000256" key="9">
    <source>
        <dbReference type="SAM" id="MobiDB-lite"/>
    </source>
</evidence>
<keyword evidence="4" id="KW-0902">Two-component regulatory system</keyword>
<evidence type="ECO:0000256" key="3">
    <source>
        <dbReference type="ARBA" id="ARBA00022840"/>
    </source>
</evidence>
<feature type="domain" description="Sigma-54 factor interaction" evidence="10">
    <location>
        <begin position="165"/>
        <end position="394"/>
    </location>
</feature>
<keyword evidence="2" id="KW-0547">Nucleotide-binding</keyword>
<dbReference type="InterPro" id="IPR025662">
    <property type="entry name" value="Sigma_54_int_dom_ATP-bd_1"/>
</dbReference>
<evidence type="ECO:0000256" key="8">
    <source>
        <dbReference type="PROSITE-ProRule" id="PRU00169"/>
    </source>
</evidence>
<evidence type="ECO:0000256" key="5">
    <source>
        <dbReference type="ARBA" id="ARBA00023015"/>
    </source>
</evidence>
<evidence type="ECO:0000256" key="2">
    <source>
        <dbReference type="ARBA" id="ARBA00022741"/>
    </source>
</evidence>
<dbReference type="PROSITE" id="PS50045">
    <property type="entry name" value="SIGMA54_INTERACT_4"/>
    <property type="match status" value="1"/>
</dbReference>
<dbReference type="PRINTS" id="PR01590">
    <property type="entry name" value="HTHFIS"/>
</dbReference>
<dbReference type="PROSITE" id="PS00676">
    <property type="entry name" value="SIGMA54_INTERACT_2"/>
    <property type="match status" value="1"/>
</dbReference>
<organism evidence="12 13">
    <name type="scientific">Gracilimonas mengyeensis</name>
    <dbReference type="NCBI Taxonomy" id="1302730"/>
    <lineage>
        <taxon>Bacteria</taxon>
        <taxon>Pseudomonadati</taxon>
        <taxon>Balneolota</taxon>
        <taxon>Balneolia</taxon>
        <taxon>Balneolales</taxon>
        <taxon>Balneolaceae</taxon>
        <taxon>Gracilimonas</taxon>
    </lineage>
</organism>
<reference evidence="12 13" key="1">
    <citation type="submission" date="2017-05" db="EMBL/GenBank/DDBJ databases">
        <authorList>
            <person name="Varghese N."/>
            <person name="Submissions S."/>
        </authorList>
    </citation>
    <scope>NUCLEOTIDE SEQUENCE [LARGE SCALE GENOMIC DNA]</scope>
    <source>
        <strain evidence="12 13">DSM 21985</strain>
    </source>
</reference>
<dbReference type="RefSeq" id="WP_142456146.1">
    <property type="nucleotide sequence ID" value="NZ_FXTP01000019.1"/>
</dbReference>
<evidence type="ECO:0000256" key="4">
    <source>
        <dbReference type="ARBA" id="ARBA00023012"/>
    </source>
</evidence>
<dbReference type="OrthoDB" id="5401077at2"/>
<proteinExistence type="predicted"/>
<dbReference type="AlphaFoldDB" id="A0A521FIE2"/>
<feature type="region of interest" description="Disordered" evidence="9">
    <location>
        <begin position="126"/>
        <end position="168"/>
    </location>
</feature>
<evidence type="ECO:0000256" key="7">
    <source>
        <dbReference type="ARBA" id="ARBA00023163"/>
    </source>
</evidence>
<keyword evidence="6" id="KW-0238">DNA-binding</keyword>
<keyword evidence="13" id="KW-1185">Reference proteome</keyword>
<dbReference type="Proteomes" id="UP000317557">
    <property type="component" value="Unassembled WGS sequence"/>
</dbReference>
<feature type="domain" description="Response regulatory" evidence="11">
    <location>
        <begin position="4"/>
        <end position="118"/>
    </location>
</feature>
<keyword evidence="1 8" id="KW-0597">Phosphoprotein</keyword>
<dbReference type="GO" id="GO:0043565">
    <property type="term" value="F:sequence-specific DNA binding"/>
    <property type="evidence" value="ECO:0007669"/>
    <property type="project" value="InterPro"/>
</dbReference>
<feature type="modified residue" description="4-aspartylphosphate" evidence="8">
    <location>
        <position position="53"/>
    </location>
</feature>
<dbReference type="SMART" id="SM00448">
    <property type="entry name" value="REC"/>
    <property type="match status" value="1"/>
</dbReference>
<dbReference type="EMBL" id="FXTP01000019">
    <property type="protein sequence ID" value="SMO95859.1"/>
    <property type="molecule type" value="Genomic_DNA"/>
</dbReference>
<dbReference type="GO" id="GO:0005524">
    <property type="term" value="F:ATP binding"/>
    <property type="evidence" value="ECO:0007669"/>
    <property type="project" value="UniProtKB-KW"/>
</dbReference>
<dbReference type="Gene3D" id="3.40.50.300">
    <property type="entry name" value="P-loop containing nucleotide triphosphate hydrolases"/>
    <property type="match status" value="1"/>
</dbReference>
<dbReference type="PANTHER" id="PTHR32071">
    <property type="entry name" value="TRANSCRIPTIONAL REGULATORY PROTEIN"/>
    <property type="match status" value="1"/>
</dbReference>
<dbReference type="GO" id="GO:0000160">
    <property type="term" value="P:phosphorelay signal transduction system"/>
    <property type="evidence" value="ECO:0007669"/>
    <property type="project" value="UniProtKB-KW"/>
</dbReference>
<evidence type="ECO:0000256" key="6">
    <source>
        <dbReference type="ARBA" id="ARBA00023125"/>
    </source>
</evidence>
<dbReference type="InterPro" id="IPR002197">
    <property type="entry name" value="HTH_Fis"/>
</dbReference>
<dbReference type="InterPro" id="IPR003593">
    <property type="entry name" value="AAA+_ATPase"/>
</dbReference>
<dbReference type="CDD" id="cd00009">
    <property type="entry name" value="AAA"/>
    <property type="match status" value="1"/>
</dbReference>
<dbReference type="SMART" id="SM00382">
    <property type="entry name" value="AAA"/>
    <property type="match status" value="1"/>
</dbReference>
<dbReference type="GO" id="GO:0006355">
    <property type="term" value="P:regulation of DNA-templated transcription"/>
    <property type="evidence" value="ECO:0007669"/>
    <property type="project" value="InterPro"/>
</dbReference>
<dbReference type="Gene3D" id="1.10.10.60">
    <property type="entry name" value="Homeodomain-like"/>
    <property type="match status" value="1"/>
</dbReference>
<dbReference type="InterPro" id="IPR002078">
    <property type="entry name" value="Sigma_54_int"/>
</dbReference>
<protein>
    <submittedName>
        <fullName evidence="12">Two-component system, NtrC family, response regulator AtoC</fullName>
    </submittedName>
</protein>
<evidence type="ECO:0000259" key="11">
    <source>
        <dbReference type="PROSITE" id="PS50110"/>
    </source>
</evidence>
<dbReference type="SUPFAM" id="SSF52540">
    <property type="entry name" value="P-loop containing nucleoside triphosphate hydrolases"/>
    <property type="match status" value="1"/>
</dbReference>
<evidence type="ECO:0000256" key="1">
    <source>
        <dbReference type="ARBA" id="ARBA00022553"/>
    </source>
</evidence>
<dbReference type="Pfam" id="PF25601">
    <property type="entry name" value="AAA_lid_14"/>
    <property type="match status" value="1"/>
</dbReference>
<keyword evidence="7" id="KW-0804">Transcription</keyword>
<sequence>MKRSILVVDDDELLLDFMKEILDSEGFNVSAFDNPAKAMESLKDKPVDLVITDVKMNEMTGDEVLKHVKEQYPEIGVIMITGFGNINHAVRALHKGAFDYITKPFKGKEILYRVNRYFDEDANITTPSRKAEAPADAKAAKKASSAKDNKVSPVKDASGEPGSEFIGNDPQIKKLMRIVPQIAKNMAPVLIQGESGTGKEVFAHEIHKYSNRSEGPYIKINCANLPSELVESTLFGHMKGAFTGAISDREGAFDAAQGGTLLLDEITEIEINVQAKLLRVLQENEFYRVGSQKPIKADVRILATSNRNISKAIAENQFREDLYYRLNVFPVEIPPLRHRKSDIPLLANYFADYYSKRYNMERKEISEELMESLVSRDWRGNVRELNNQIHRGVILAQDADEITTEHIDNAMFSNVDENLSEEVLNNADLPLMSIEEMELKLIKKALDHTQGNQKEAAKLLGISDRTIRNKLKEE</sequence>
<dbReference type="Pfam" id="PF00158">
    <property type="entry name" value="Sigma54_activat"/>
    <property type="match status" value="1"/>
</dbReference>
<dbReference type="Pfam" id="PF02954">
    <property type="entry name" value="HTH_8"/>
    <property type="match status" value="1"/>
</dbReference>
<keyword evidence="5" id="KW-0805">Transcription regulation</keyword>
<name>A0A521FIE2_9BACT</name>
<dbReference type="InterPro" id="IPR011006">
    <property type="entry name" value="CheY-like_superfamily"/>
</dbReference>
<dbReference type="PROSITE" id="PS50110">
    <property type="entry name" value="RESPONSE_REGULATORY"/>
    <property type="match status" value="1"/>
</dbReference>
<dbReference type="Pfam" id="PF00072">
    <property type="entry name" value="Response_reg"/>
    <property type="match status" value="1"/>
</dbReference>
<dbReference type="PANTHER" id="PTHR32071:SF21">
    <property type="entry name" value="TRANSCRIPTIONAL REGULATORY PROTEIN FLGR"/>
    <property type="match status" value="1"/>
</dbReference>
<dbReference type="Gene3D" id="3.40.50.2300">
    <property type="match status" value="1"/>
</dbReference>
<evidence type="ECO:0000313" key="13">
    <source>
        <dbReference type="Proteomes" id="UP000317557"/>
    </source>
</evidence>
<dbReference type="SUPFAM" id="SSF52172">
    <property type="entry name" value="CheY-like"/>
    <property type="match status" value="1"/>
</dbReference>
<dbReference type="InterPro" id="IPR058031">
    <property type="entry name" value="AAA_lid_NorR"/>
</dbReference>